<dbReference type="AlphaFoldDB" id="A0AAW0KAP4"/>
<dbReference type="Proteomes" id="UP000237347">
    <property type="component" value="Unassembled WGS sequence"/>
</dbReference>
<name>A0AAW0KAP4_QUESU</name>
<dbReference type="EMBL" id="PKMF04000362">
    <property type="protein sequence ID" value="KAK7836082.1"/>
    <property type="molecule type" value="Genomic_DNA"/>
</dbReference>
<feature type="compositionally biased region" description="Basic and acidic residues" evidence="1">
    <location>
        <begin position="42"/>
        <end position="60"/>
    </location>
</feature>
<evidence type="ECO:0000256" key="1">
    <source>
        <dbReference type="SAM" id="MobiDB-lite"/>
    </source>
</evidence>
<organism evidence="2 3">
    <name type="scientific">Quercus suber</name>
    <name type="common">Cork oak</name>
    <dbReference type="NCBI Taxonomy" id="58331"/>
    <lineage>
        <taxon>Eukaryota</taxon>
        <taxon>Viridiplantae</taxon>
        <taxon>Streptophyta</taxon>
        <taxon>Embryophyta</taxon>
        <taxon>Tracheophyta</taxon>
        <taxon>Spermatophyta</taxon>
        <taxon>Magnoliopsida</taxon>
        <taxon>eudicotyledons</taxon>
        <taxon>Gunneridae</taxon>
        <taxon>Pentapetalae</taxon>
        <taxon>rosids</taxon>
        <taxon>fabids</taxon>
        <taxon>Fagales</taxon>
        <taxon>Fagaceae</taxon>
        <taxon>Quercus</taxon>
    </lineage>
</organism>
<evidence type="ECO:0000313" key="2">
    <source>
        <dbReference type="EMBL" id="KAK7836082.1"/>
    </source>
</evidence>
<comment type="caution">
    <text evidence="2">The sequence shown here is derived from an EMBL/GenBank/DDBJ whole genome shotgun (WGS) entry which is preliminary data.</text>
</comment>
<evidence type="ECO:0000313" key="3">
    <source>
        <dbReference type="Proteomes" id="UP000237347"/>
    </source>
</evidence>
<sequence length="117" mass="12904">MVGPVRPKFVLFGSSIVRNSFSNEGWGAILATLYARKGPCSRKADATDEQPGPKKREEAHGQTPKRSKMYTINRKKNRVKSSFSDIGDVIKSDTVILPPFSQRTRGFEPGCDSASTK</sequence>
<accession>A0AAW0KAP4</accession>
<protein>
    <submittedName>
        <fullName evidence="2">Gdsl esterase/lipase</fullName>
    </submittedName>
</protein>
<gene>
    <name evidence="2" type="ORF">CFP56_022971</name>
</gene>
<reference evidence="2 3" key="1">
    <citation type="journal article" date="2018" name="Sci. Data">
        <title>The draft genome sequence of cork oak.</title>
        <authorList>
            <person name="Ramos A.M."/>
            <person name="Usie A."/>
            <person name="Barbosa P."/>
            <person name="Barros P.M."/>
            <person name="Capote T."/>
            <person name="Chaves I."/>
            <person name="Simoes F."/>
            <person name="Abreu I."/>
            <person name="Carrasquinho I."/>
            <person name="Faro C."/>
            <person name="Guimaraes J.B."/>
            <person name="Mendonca D."/>
            <person name="Nobrega F."/>
            <person name="Rodrigues L."/>
            <person name="Saibo N.J.M."/>
            <person name="Varela M.C."/>
            <person name="Egas C."/>
            <person name="Matos J."/>
            <person name="Miguel C.M."/>
            <person name="Oliveira M.M."/>
            <person name="Ricardo C.P."/>
            <person name="Goncalves S."/>
        </authorList>
    </citation>
    <scope>NUCLEOTIDE SEQUENCE [LARGE SCALE GENOMIC DNA]</scope>
    <source>
        <strain evidence="3">cv. HL8</strain>
    </source>
</reference>
<feature type="region of interest" description="Disordered" evidence="1">
    <location>
        <begin position="40"/>
        <end position="69"/>
    </location>
</feature>
<proteinExistence type="predicted"/>
<keyword evidence="3" id="KW-1185">Reference proteome</keyword>